<dbReference type="EMBL" id="HBGJ01038860">
    <property type="protein sequence ID" value="CAD9266033.1"/>
    <property type="molecule type" value="Transcribed_RNA"/>
</dbReference>
<comment type="subcellular location">
    <subcellularLocation>
        <location evidence="1">Membrane</location>
        <topology evidence="1">Peripheral membrane protein</topology>
    </subcellularLocation>
</comment>
<evidence type="ECO:0000313" key="8">
    <source>
        <dbReference type="EMBL" id="CAD9266033.1"/>
    </source>
</evidence>
<dbReference type="GO" id="GO:0004722">
    <property type="term" value="F:protein serine/threonine phosphatase activity"/>
    <property type="evidence" value="ECO:0007669"/>
    <property type="project" value="InterPro"/>
</dbReference>
<dbReference type="Gene3D" id="3.60.40.10">
    <property type="entry name" value="PPM-type phosphatase domain"/>
    <property type="match status" value="2"/>
</dbReference>
<evidence type="ECO:0000256" key="2">
    <source>
        <dbReference type="ARBA" id="ARBA00022723"/>
    </source>
</evidence>
<feature type="region of interest" description="Disordered" evidence="6">
    <location>
        <begin position="1"/>
        <end position="20"/>
    </location>
</feature>
<gene>
    <name evidence="8" type="ORF">PPAR1163_LOCUS24456</name>
</gene>
<comment type="similarity">
    <text evidence="5">Belongs to the PP2C family.</text>
</comment>
<dbReference type="AlphaFoldDB" id="A0A7S1UEX6"/>
<keyword evidence="4 5" id="KW-0904">Protein phosphatase</keyword>
<dbReference type="InterPro" id="IPR036457">
    <property type="entry name" value="PPM-type-like_dom_sf"/>
</dbReference>
<feature type="compositionally biased region" description="Basic and acidic residues" evidence="6">
    <location>
        <begin position="127"/>
        <end position="140"/>
    </location>
</feature>
<dbReference type="CDD" id="cd00143">
    <property type="entry name" value="PP2Cc"/>
    <property type="match status" value="1"/>
</dbReference>
<proteinExistence type="inferred from homology"/>
<sequence length="435" mass="47661">MGVYLSTPNTEKHSEDGAEPGGTMVYGACAMQGWRKNMEDEHVCLLELGGNSDVKMFGVFDGHGGKEVARFCGRHMPSEMLALPEFGNGEYERALKRVFHRMDELLEQSEYQSELDALKSHPLFPSEEERREMEAKKAGEDGDLGDDGAKGQKELFDMLKGLLSVQSGDEKNGEKNGEKSGDGATKMAVPLGVERRESMASDDIAAAEAESAVSAASNAGFNVSSMPTFPCDEDAGEDDDETEYFNEEPRTCLLSDHSVRAGCTSIVSVVVGNKLYTANAGDSRGVLCRRGLAVALSYDHKPKKKREFDRINAAEGFVNRVGRVNGNLNLSRSIGDLKYKQNTSKPPEGQIITAEPDVSVIELVDDDEFFVLACDGVWDCMTNQQCVDFVRERLNRADRTSQICEEMLDFCIADDPRKTTGIGGDNMSVVIIKLK</sequence>
<organism evidence="8">
    <name type="scientific">Phaeomonas parva</name>
    <dbReference type="NCBI Taxonomy" id="124430"/>
    <lineage>
        <taxon>Eukaryota</taxon>
        <taxon>Sar</taxon>
        <taxon>Stramenopiles</taxon>
        <taxon>Ochrophyta</taxon>
        <taxon>Pinguiophyceae</taxon>
        <taxon>Pinguiochrysidales</taxon>
        <taxon>Pinguiochrysidaceae</taxon>
        <taxon>Phaeomonas</taxon>
    </lineage>
</organism>
<keyword evidence="3 5" id="KW-0378">Hydrolase</keyword>
<dbReference type="GO" id="GO:0016020">
    <property type="term" value="C:membrane"/>
    <property type="evidence" value="ECO:0007669"/>
    <property type="project" value="UniProtKB-SubCell"/>
</dbReference>
<dbReference type="PROSITE" id="PS01032">
    <property type="entry name" value="PPM_1"/>
    <property type="match status" value="1"/>
</dbReference>
<dbReference type="InterPro" id="IPR015655">
    <property type="entry name" value="PP2C"/>
</dbReference>
<evidence type="ECO:0000256" key="5">
    <source>
        <dbReference type="RuleBase" id="RU003465"/>
    </source>
</evidence>
<dbReference type="GO" id="GO:0046872">
    <property type="term" value="F:metal ion binding"/>
    <property type="evidence" value="ECO:0007669"/>
    <property type="project" value="UniProtKB-KW"/>
</dbReference>
<dbReference type="PANTHER" id="PTHR13832:SF840">
    <property type="entry name" value="PROTEIN PHOSPHATASE 2C 60-RELATED"/>
    <property type="match status" value="1"/>
</dbReference>
<dbReference type="SUPFAM" id="SSF81606">
    <property type="entry name" value="PP2C-like"/>
    <property type="match status" value="1"/>
</dbReference>
<feature type="region of interest" description="Disordered" evidence="6">
    <location>
        <begin position="165"/>
        <end position="185"/>
    </location>
</feature>
<dbReference type="Pfam" id="PF00481">
    <property type="entry name" value="PP2C"/>
    <property type="match status" value="2"/>
</dbReference>
<evidence type="ECO:0000256" key="4">
    <source>
        <dbReference type="ARBA" id="ARBA00022912"/>
    </source>
</evidence>
<name>A0A7S1UEX6_9STRA</name>
<dbReference type="PANTHER" id="PTHR13832">
    <property type="entry name" value="PROTEIN PHOSPHATASE 2C"/>
    <property type="match status" value="1"/>
</dbReference>
<evidence type="ECO:0000256" key="6">
    <source>
        <dbReference type="SAM" id="MobiDB-lite"/>
    </source>
</evidence>
<dbReference type="SMART" id="SM00332">
    <property type="entry name" value="PP2Cc"/>
    <property type="match status" value="1"/>
</dbReference>
<evidence type="ECO:0000259" key="7">
    <source>
        <dbReference type="PROSITE" id="PS51746"/>
    </source>
</evidence>
<protein>
    <recommendedName>
        <fullName evidence="7">PPM-type phosphatase domain-containing protein</fullName>
    </recommendedName>
</protein>
<dbReference type="PROSITE" id="PS51746">
    <property type="entry name" value="PPM_2"/>
    <property type="match status" value="1"/>
</dbReference>
<evidence type="ECO:0000256" key="1">
    <source>
        <dbReference type="ARBA" id="ARBA00004170"/>
    </source>
</evidence>
<evidence type="ECO:0000256" key="3">
    <source>
        <dbReference type="ARBA" id="ARBA00022801"/>
    </source>
</evidence>
<dbReference type="InterPro" id="IPR000222">
    <property type="entry name" value="PP2C_BS"/>
</dbReference>
<keyword evidence="2" id="KW-0479">Metal-binding</keyword>
<dbReference type="InterPro" id="IPR001932">
    <property type="entry name" value="PPM-type_phosphatase-like_dom"/>
</dbReference>
<feature type="domain" description="PPM-type phosphatase" evidence="7">
    <location>
        <begin position="25"/>
        <end position="434"/>
    </location>
</feature>
<feature type="compositionally biased region" description="Basic and acidic residues" evidence="6">
    <location>
        <begin position="168"/>
        <end position="181"/>
    </location>
</feature>
<feature type="region of interest" description="Disordered" evidence="6">
    <location>
        <begin position="120"/>
        <end position="151"/>
    </location>
</feature>
<reference evidence="8" key="1">
    <citation type="submission" date="2021-01" db="EMBL/GenBank/DDBJ databases">
        <authorList>
            <person name="Corre E."/>
            <person name="Pelletier E."/>
            <person name="Niang G."/>
            <person name="Scheremetjew M."/>
            <person name="Finn R."/>
            <person name="Kale V."/>
            <person name="Holt S."/>
            <person name="Cochrane G."/>
            <person name="Meng A."/>
            <person name="Brown T."/>
            <person name="Cohen L."/>
        </authorList>
    </citation>
    <scope>NUCLEOTIDE SEQUENCE</scope>
    <source>
        <strain evidence="8">CCMP2877</strain>
    </source>
</reference>
<accession>A0A7S1UEX6</accession>